<proteinExistence type="predicted"/>
<organism evidence="1 2">
    <name type="scientific">Xenorhabdus aichiensis</name>
    <dbReference type="NCBI Taxonomy" id="3025874"/>
    <lineage>
        <taxon>Bacteria</taxon>
        <taxon>Pseudomonadati</taxon>
        <taxon>Pseudomonadota</taxon>
        <taxon>Gammaproteobacteria</taxon>
        <taxon>Enterobacterales</taxon>
        <taxon>Morganellaceae</taxon>
        <taxon>Xenorhabdus</taxon>
    </lineage>
</organism>
<accession>A0ABT5M707</accession>
<evidence type="ECO:0000313" key="1">
    <source>
        <dbReference type="EMBL" id="MDC9621987.1"/>
    </source>
</evidence>
<evidence type="ECO:0000313" key="2">
    <source>
        <dbReference type="Proteomes" id="UP001214757"/>
    </source>
</evidence>
<reference evidence="1 2" key="1">
    <citation type="submission" date="2023-02" db="EMBL/GenBank/DDBJ databases">
        <title>Entomopathogenic bacteria.</title>
        <authorList>
            <person name="Machado R.A."/>
        </authorList>
    </citation>
    <scope>NUCLEOTIDE SEQUENCE [LARGE SCALE GENOMIC DNA]</scope>
    <source>
        <strain evidence="1 2">XENO-7</strain>
    </source>
</reference>
<sequence>MPTTATTLTASHAINRYCSRLLTFSSLSQAALSLLSSASKDVSVISNRYGNFLPNVYIELIKAALHTFGNFIPRTHFEAIQAHCDLTGQFRDVCLMKV</sequence>
<keyword evidence="2" id="KW-1185">Reference proteome</keyword>
<dbReference type="EMBL" id="JAQRFO010000018">
    <property type="protein sequence ID" value="MDC9621987.1"/>
    <property type="molecule type" value="Genomic_DNA"/>
</dbReference>
<protein>
    <submittedName>
        <fullName evidence="1">Uncharacterized protein</fullName>
    </submittedName>
</protein>
<dbReference type="RefSeq" id="WP_273579631.1">
    <property type="nucleotide sequence ID" value="NZ_JAQRFO010000018.1"/>
</dbReference>
<dbReference type="Proteomes" id="UP001214757">
    <property type="component" value="Unassembled WGS sequence"/>
</dbReference>
<comment type="caution">
    <text evidence="1">The sequence shown here is derived from an EMBL/GenBank/DDBJ whole genome shotgun (WGS) entry which is preliminary data.</text>
</comment>
<name>A0ABT5M707_9GAMM</name>
<gene>
    <name evidence="1" type="ORF">PSI22_10120</name>
</gene>